<dbReference type="AlphaFoldDB" id="A0A135U0Z7"/>
<evidence type="ECO:0000259" key="5">
    <source>
        <dbReference type="Pfam" id="PF24883"/>
    </source>
</evidence>
<feature type="compositionally biased region" description="Basic and acidic residues" evidence="3">
    <location>
        <begin position="884"/>
        <end position="899"/>
    </location>
</feature>
<comment type="caution">
    <text evidence="6">The sequence shown here is derived from an EMBL/GenBank/DDBJ whole genome shotgun (WGS) entry which is preliminary data.</text>
</comment>
<dbReference type="PANTHER" id="PTHR10039">
    <property type="entry name" value="AMELOGENIN"/>
    <property type="match status" value="1"/>
</dbReference>
<dbReference type="Pfam" id="PF24883">
    <property type="entry name" value="NPHP3_N"/>
    <property type="match status" value="1"/>
</dbReference>
<dbReference type="Proteomes" id="UP000070121">
    <property type="component" value="Unassembled WGS sequence"/>
</dbReference>
<proteinExistence type="inferred from homology"/>
<evidence type="ECO:0000313" key="6">
    <source>
        <dbReference type="EMBL" id="KXH54055.1"/>
    </source>
</evidence>
<accession>A0A135U0Z7</accession>
<reference evidence="6 7" key="1">
    <citation type="submission" date="2014-02" db="EMBL/GenBank/DDBJ databases">
        <title>The genome sequence of Colletotrichum salicis CBS 607.94.</title>
        <authorList>
            <person name="Baroncelli R."/>
            <person name="Thon M.R."/>
        </authorList>
    </citation>
    <scope>NUCLEOTIDE SEQUENCE [LARGE SCALE GENOMIC DNA]</scope>
    <source>
        <strain evidence="6 7">CBS 607.94</strain>
    </source>
</reference>
<name>A0A135U0Z7_9PEZI</name>
<dbReference type="Pfam" id="PF05057">
    <property type="entry name" value="DUF676"/>
    <property type="match status" value="1"/>
</dbReference>
<dbReference type="SUPFAM" id="SSF53474">
    <property type="entry name" value="alpha/beta-Hydrolases"/>
    <property type="match status" value="1"/>
</dbReference>
<evidence type="ECO:0000256" key="3">
    <source>
        <dbReference type="SAM" id="MobiDB-lite"/>
    </source>
</evidence>
<organism evidence="6 7">
    <name type="scientific">Colletotrichum salicis</name>
    <dbReference type="NCBI Taxonomy" id="1209931"/>
    <lineage>
        <taxon>Eukaryota</taxon>
        <taxon>Fungi</taxon>
        <taxon>Dikarya</taxon>
        <taxon>Ascomycota</taxon>
        <taxon>Pezizomycotina</taxon>
        <taxon>Sordariomycetes</taxon>
        <taxon>Hypocreomycetidae</taxon>
        <taxon>Glomerellales</taxon>
        <taxon>Glomerellaceae</taxon>
        <taxon>Colletotrichum</taxon>
        <taxon>Colletotrichum acutatum species complex</taxon>
    </lineage>
</organism>
<dbReference type="Gene3D" id="3.40.50.300">
    <property type="entry name" value="P-loop containing nucleotide triphosphate hydrolases"/>
    <property type="match status" value="1"/>
</dbReference>
<feature type="region of interest" description="Disordered" evidence="3">
    <location>
        <begin position="867"/>
        <end position="907"/>
    </location>
</feature>
<dbReference type="EMBL" id="JFFI01001796">
    <property type="protein sequence ID" value="KXH54055.1"/>
    <property type="molecule type" value="Genomic_DNA"/>
</dbReference>
<feature type="domain" description="DUF676" evidence="4">
    <location>
        <begin position="45"/>
        <end position="176"/>
    </location>
</feature>
<feature type="domain" description="Nephrocystin 3-like N-terminal" evidence="5">
    <location>
        <begin position="323"/>
        <end position="494"/>
    </location>
</feature>
<evidence type="ECO:0000256" key="2">
    <source>
        <dbReference type="ARBA" id="ARBA00022737"/>
    </source>
</evidence>
<evidence type="ECO:0000256" key="1">
    <source>
        <dbReference type="ARBA" id="ARBA00007920"/>
    </source>
</evidence>
<dbReference type="InterPro" id="IPR056884">
    <property type="entry name" value="NPHP3-like_N"/>
</dbReference>
<gene>
    <name evidence="6" type="ORF">CSAL01_01961</name>
</gene>
<sequence length="964" mass="110225">MDWKFLSRTIKNQTSKSLDIAAQKTDYGLHTLIDKDPEAAECIDIVAVHGLNGHYLNTWRDEDSGHNWLEKFIPFIVTVSRVMSFWYNSTLQFSKSTSDILVFSDQLLESLEAKRSSIEEQGRPIIFICHSLGGLVFKRAFIKANEDEKYMLLKKSIHSVFFFGTPHRGSSLAQWGTIMAQFLKTASLGTSTNTRLSKDLEPDSRLMDYISESFRLQCGNLKVVSCYETKKLGYLNSLVVEHSSAILGLDSEIVIPIESDHREMCRFSDINEERFQPIKSRLDTLARSAKKSAFVIAKDALMSRLNTTNYESHRTRNPPPVKGSCTWVFHHPKYQAWLKATNSSLLWFSADPGCGKSVLASSLVNKFKTSSLYRETNICYFFFKSDNADQSDILNGVRAILHQLYSQQHDLIPFGSRELQGHKSMTVENLWTTFELSIMQVEAKPTICILDGIDECDPRPRGLLLRCISDFFVAEDKLPTAQATPKLKILITSRPENQIKILLERRPRSNSFQTTGAPPEPHNMIRLRAEDETDAISHDVSKLINTKIDDLMDRGFPVTLLENLQLELTKRADRTFLWISLVLSLLEEKVEGGASRRELDDILKTRDIYSVYAELLASRPDLLKARKMLNIILAAAKPLTVKEISIALAVIPEKDEPNCREPSNKSKRPKKMSFLDVEYELVYPFENHLKHTCGHFIRIIRNKVYLVHETAREFLLKPSDSYRVAQNNPRSSLLLSSAHCREEDTFQHTFSLVEAHALLLEICVDFLYCLARPTKITQIGQVTKEAQPFLQYAAQCWTIHHHHASGQLDPRDSQYYQNLCHPLFPGFHSWIKEFWHPRQPPHPLVSAPDDIQDYYINFFALENPLPSSCDTDDEDDGEDETSDEQSKSKKSDVPEESEKQTPGAISFERAYHRELSLPLWYSATECLSSNPGSLRNHNFPLKMDDCGLVSLDFEKRFNDRPPKD</sequence>
<dbReference type="InterPro" id="IPR027417">
    <property type="entry name" value="P-loop_NTPase"/>
</dbReference>
<keyword evidence="7" id="KW-1185">Reference proteome</keyword>
<evidence type="ECO:0000259" key="4">
    <source>
        <dbReference type="Pfam" id="PF05057"/>
    </source>
</evidence>
<dbReference type="SUPFAM" id="SSF52540">
    <property type="entry name" value="P-loop containing nucleoside triphosphate hydrolases"/>
    <property type="match status" value="1"/>
</dbReference>
<protein>
    <submittedName>
        <fullName evidence="6">Ankyrin repeat protein</fullName>
    </submittedName>
</protein>
<dbReference type="OrthoDB" id="4816016at2759"/>
<feature type="compositionally biased region" description="Acidic residues" evidence="3">
    <location>
        <begin position="870"/>
        <end position="883"/>
    </location>
</feature>
<dbReference type="PANTHER" id="PTHR10039:SF17">
    <property type="entry name" value="FUNGAL STAND N-TERMINAL GOODBYE DOMAIN-CONTAINING PROTEIN-RELATED"/>
    <property type="match status" value="1"/>
</dbReference>
<evidence type="ECO:0000313" key="7">
    <source>
        <dbReference type="Proteomes" id="UP000070121"/>
    </source>
</evidence>
<dbReference type="InterPro" id="IPR029058">
    <property type="entry name" value="AB_hydrolase_fold"/>
</dbReference>
<comment type="similarity">
    <text evidence="1">Belongs to the putative lipase ROG1 family.</text>
</comment>
<dbReference type="Gene3D" id="3.40.50.1820">
    <property type="entry name" value="alpha/beta hydrolase"/>
    <property type="match status" value="1"/>
</dbReference>
<dbReference type="InterPro" id="IPR007751">
    <property type="entry name" value="DUF676_lipase-like"/>
</dbReference>
<keyword evidence="2" id="KW-0677">Repeat</keyword>